<evidence type="ECO:0008006" key="4">
    <source>
        <dbReference type="Google" id="ProtNLM"/>
    </source>
</evidence>
<organism evidence="2 3">
    <name type="scientific">Gemmobacter caeni</name>
    <dbReference type="NCBI Taxonomy" id="589035"/>
    <lineage>
        <taxon>Bacteria</taxon>
        <taxon>Pseudomonadati</taxon>
        <taxon>Pseudomonadota</taxon>
        <taxon>Alphaproteobacteria</taxon>
        <taxon>Rhodobacterales</taxon>
        <taxon>Paracoccaceae</taxon>
        <taxon>Gemmobacter</taxon>
    </lineage>
</organism>
<dbReference type="RefSeq" id="WP_158640586.1">
    <property type="nucleotide sequence ID" value="NZ_QBKP01000002.1"/>
</dbReference>
<reference evidence="2 3" key="1">
    <citation type="submission" date="2018-04" db="EMBL/GenBank/DDBJ databases">
        <title>Genomic Encyclopedia of Archaeal and Bacterial Type Strains, Phase II (KMG-II): from individual species to whole genera.</title>
        <authorList>
            <person name="Goeker M."/>
        </authorList>
    </citation>
    <scope>NUCLEOTIDE SEQUENCE [LARGE SCALE GENOMIC DNA]</scope>
    <source>
        <strain evidence="2 3">DSM 21823</strain>
    </source>
</reference>
<sequence length="474" mass="48186">MKRPLLGTAALIALMTGPASAGPALDALVGLMPEGAEVRHTAERVEGGEEVYEGLEISAGGDLVRLEGARLTLTEGSVGLIGDRVRFTRAEGGGGEIGRIDLSVPLAIRGLPAGTLLAGENGVRVSPELCGALRTPIRVAGSDVTFGSGGRIASLRLDAVVSGPDEACLLDLTQELTGAELTDPAGLGLRVAEQRVRLRTPVTPGLPEVATGETWSSTFSLSGAELLMNGTVELRLGRLETGLRLDGDSLLPLAATGHARALAKAIAAGRAPEEQLPWADLWNGLRAAVGEGLVSLKGLEVTGTGLAALTGVTGPLDPGARIDLSGVARKSEEGLTGSLTLDGTATALLAVEFGVATGPADPSFNTLPPGALLTGAPISLTGASVRFSDRGVGQLLERVLGMSPYEVLNAALPGWLGAEKGALVTAWVDRARDGGIAAFRSAPAEPVPLLTIGMMGLGDWTVLGQMLNVSTGAE</sequence>
<proteinExistence type="predicted"/>
<dbReference type="EMBL" id="QBKP01000002">
    <property type="protein sequence ID" value="PTX52387.1"/>
    <property type="molecule type" value="Genomic_DNA"/>
</dbReference>
<gene>
    <name evidence="2" type="ORF">C8N34_102166</name>
</gene>
<evidence type="ECO:0000313" key="2">
    <source>
        <dbReference type="EMBL" id="PTX52387.1"/>
    </source>
</evidence>
<accession>A0A2T6B8I9</accession>
<evidence type="ECO:0000256" key="1">
    <source>
        <dbReference type="SAM" id="SignalP"/>
    </source>
</evidence>
<comment type="caution">
    <text evidence="2">The sequence shown here is derived from an EMBL/GenBank/DDBJ whole genome shotgun (WGS) entry which is preliminary data.</text>
</comment>
<keyword evidence="3" id="KW-1185">Reference proteome</keyword>
<feature type="chain" id="PRO_5015561728" description="Dicarboxylate transport" evidence="1">
    <location>
        <begin position="22"/>
        <end position="474"/>
    </location>
</feature>
<dbReference type="AlphaFoldDB" id="A0A2T6B8I9"/>
<dbReference type="Proteomes" id="UP000244224">
    <property type="component" value="Unassembled WGS sequence"/>
</dbReference>
<protein>
    <recommendedName>
        <fullName evidence="4">Dicarboxylate transport</fullName>
    </recommendedName>
</protein>
<keyword evidence="1" id="KW-0732">Signal</keyword>
<evidence type="ECO:0000313" key="3">
    <source>
        <dbReference type="Proteomes" id="UP000244224"/>
    </source>
</evidence>
<feature type="signal peptide" evidence="1">
    <location>
        <begin position="1"/>
        <end position="21"/>
    </location>
</feature>
<name>A0A2T6B8I9_9RHOB</name>